<keyword evidence="1" id="KW-0472">Membrane</keyword>
<protein>
    <recommendedName>
        <fullName evidence="4">DUF1093 domain-containing protein</fullName>
    </recommendedName>
</protein>
<dbReference type="AlphaFoldDB" id="A0A3R9YCG5"/>
<proteinExistence type="predicted"/>
<dbReference type="InterPro" id="IPR006542">
    <property type="entry name" value="DUF1093"/>
</dbReference>
<organism evidence="2 3">
    <name type="scientific">Vagococcus humatus</name>
    <dbReference type="NCBI Taxonomy" id="1889241"/>
    <lineage>
        <taxon>Bacteria</taxon>
        <taxon>Bacillati</taxon>
        <taxon>Bacillota</taxon>
        <taxon>Bacilli</taxon>
        <taxon>Lactobacillales</taxon>
        <taxon>Enterococcaceae</taxon>
        <taxon>Vagococcus</taxon>
    </lineage>
</organism>
<evidence type="ECO:0000313" key="3">
    <source>
        <dbReference type="Proteomes" id="UP000277864"/>
    </source>
</evidence>
<dbReference type="Proteomes" id="UP000277864">
    <property type="component" value="Unassembled WGS sequence"/>
</dbReference>
<dbReference type="SUPFAM" id="SSF159121">
    <property type="entry name" value="BC4932-like"/>
    <property type="match status" value="1"/>
</dbReference>
<sequence>MDFQLDLSIKKMGTLVILMLAIAFMLTWYQHNYVSASYYTKINNQTKQTETKHKTVTYQLRLYGEDNQPIKANLTVKQAQSFTPDTYLKVLYAPKKGITHWEPISKNQIPKIIYKNF</sequence>
<dbReference type="Pfam" id="PF06486">
    <property type="entry name" value="DUF1093"/>
    <property type="match status" value="1"/>
</dbReference>
<dbReference type="RefSeq" id="WP_125943126.1">
    <property type="nucleotide sequence ID" value="NZ_PXZH01000002.1"/>
</dbReference>
<keyword evidence="3" id="KW-1185">Reference proteome</keyword>
<evidence type="ECO:0008006" key="4">
    <source>
        <dbReference type="Google" id="ProtNLM"/>
    </source>
</evidence>
<comment type="caution">
    <text evidence="2">The sequence shown here is derived from an EMBL/GenBank/DDBJ whole genome shotgun (WGS) entry which is preliminary data.</text>
</comment>
<name>A0A3R9YCG5_9ENTE</name>
<dbReference type="InterPro" id="IPR036166">
    <property type="entry name" value="YxeA-like_sf"/>
</dbReference>
<reference evidence="2 3" key="1">
    <citation type="submission" date="2018-03" db="EMBL/GenBank/DDBJ databases">
        <authorList>
            <person name="Gulvik C.A."/>
        </authorList>
    </citation>
    <scope>NUCLEOTIDE SEQUENCE [LARGE SCALE GENOMIC DNA]</scope>
    <source>
        <strain evidence="2 3">JCM 31581</strain>
    </source>
</reference>
<gene>
    <name evidence="2" type="ORF">C7P63_05290</name>
</gene>
<keyword evidence="1" id="KW-0812">Transmembrane</keyword>
<accession>A0A3R9YCG5</accession>
<dbReference type="Gene3D" id="2.40.50.480">
    <property type="match status" value="1"/>
</dbReference>
<dbReference type="EMBL" id="PXZH01000002">
    <property type="protein sequence ID" value="RST89193.1"/>
    <property type="molecule type" value="Genomic_DNA"/>
</dbReference>
<dbReference type="NCBIfam" id="TIGR01655">
    <property type="entry name" value="yxeA_fam"/>
    <property type="match status" value="1"/>
</dbReference>
<evidence type="ECO:0000256" key="1">
    <source>
        <dbReference type="SAM" id="Phobius"/>
    </source>
</evidence>
<feature type="transmembrane region" description="Helical" evidence="1">
    <location>
        <begin position="12"/>
        <end position="29"/>
    </location>
</feature>
<dbReference type="OrthoDB" id="2243114at2"/>
<keyword evidence="1" id="KW-1133">Transmembrane helix</keyword>
<evidence type="ECO:0000313" key="2">
    <source>
        <dbReference type="EMBL" id="RST89193.1"/>
    </source>
</evidence>